<organism evidence="1">
    <name type="scientific">Solibacter usitatus (strain Ellin6076)</name>
    <dbReference type="NCBI Taxonomy" id="234267"/>
    <lineage>
        <taxon>Bacteria</taxon>
        <taxon>Pseudomonadati</taxon>
        <taxon>Acidobacteriota</taxon>
        <taxon>Terriglobia</taxon>
        <taxon>Bryobacterales</taxon>
        <taxon>Solibacteraceae</taxon>
        <taxon>Candidatus Solibacter</taxon>
    </lineage>
</organism>
<name>Q01RI4_SOLUE</name>
<protein>
    <submittedName>
        <fullName evidence="1">Uncharacterized protein</fullName>
    </submittedName>
</protein>
<dbReference type="InParanoid" id="Q01RI4"/>
<gene>
    <name evidence="1" type="ordered locus">Acid_6819</name>
</gene>
<dbReference type="EMBL" id="CP000473">
    <property type="protein sequence ID" value="ABJ87736.1"/>
    <property type="molecule type" value="Genomic_DNA"/>
</dbReference>
<dbReference type="AlphaFoldDB" id="Q01RI4"/>
<dbReference type="KEGG" id="sus:Acid_6819"/>
<proteinExistence type="predicted"/>
<dbReference type="HOGENOM" id="CLU_183088_0_0_0"/>
<accession>Q01RI4</accession>
<evidence type="ECO:0000313" key="1">
    <source>
        <dbReference type="EMBL" id="ABJ87736.1"/>
    </source>
</evidence>
<reference evidence="1" key="1">
    <citation type="submission" date="2006-10" db="EMBL/GenBank/DDBJ databases">
        <title>Complete sequence of Solibacter usitatus Ellin6076.</title>
        <authorList>
            <consortium name="US DOE Joint Genome Institute"/>
            <person name="Copeland A."/>
            <person name="Lucas S."/>
            <person name="Lapidus A."/>
            <person name="Barry K."/>
            <person name="Detter J.C."/>
            <person name="Glavina del Rio T."/>
            <person name="Hammon N."/>
            <person name="Israni S."/>
            <person name="Dalin E."/>
            <person name="Tice H."/>
            <person name="Pitluck S."/>
            <person name="Thompson L.S."/>
            <person name="Brettin T."/>
            <person name="Bruce D."/>
            <person name="Han C."/>
            <person name="Tapia R."/>
            <person name="Gilna P."/>
            <person name="Schmutz J."/>
            <person name="Larimer F."/>
            <person name="Land M."/>
            <person name="Hauser L."/>
            <person name="Kyrpides N."/>
            <person name="Mikhailova N."/>
            <person name="Janssen P.H."/>
            <person name="Kuske C.R."/>
            <person name="Richardson P."/>
        </authorList>
    </citation>
    <scope>NUCLEOTIDE SEQUENCE</scope>
    <source>
        <strain evidence="1">Ellin6076</strain>
    </source>
</reference>
<sequence length="92" mass="10700">MLDDTYRQVIWQYLWNELEKARYEQATASARFDLLVKEVPTGIPDPDVSLRIQKATQQANAALLQYMRVLKRFTDFTLYGIVPEDLPPAQEP</sequence>